<dbReference type="GO" id="GO:0006397">
    <property type="term" value="P:mRNA processing"/>
    <property type="evidence" value="ECO:0007669"/>
    <property type="project" value="UniProtKB-KW"/>
</dbReference>
<dbReference type="SUPFAM" id="SSF56219">
    <property type="entry name" value="DNase I-like"/>
    <property type="match status" value="1"/>
</dbReference>
<dbReference type="Gene3D" id="3.60.10.10">
    <property type="entry name" value="Endonuclease/exonuclease/phosphatase"/>
    <property type="match status" value="1"/>
</dbReference>
<evidence type="ECO:0000256" key="10">
    <source>
        <dbReference type="ARBA" id="ARBA00022946"/>
    </source>
</evidence>
<protein>
    <recommendedName>
        <fullName evidence="12">2',5'-phosphodiesterase 12</fullName>
    </recommendedName>
    <alternativeName>
        <fullName evidence="13">Mitochondrial deadenylase</fullName>
    </alternativeName>
</protein>
<evidence type="ECO:0000256" key="12">
    <source>
        <dbReference type="ARBA" id="ARBA00072755"/>
    </source>
</evidence>
<evidence type="ECO:0000256" key="8">
    <source>
        <dbReference type="ARBA" id="ARBA00022839"/>
    </source>
</evidence>
<evidence type="ECO:0000256" key="9">
    <source>
        <dbReference type="ARBA" id="ARBA00022842"/>
    </source>
</evidence>
<dbReference type="GO" id="GO:0004535">
    <property type="term" value="F:poly(A)-specific ribonuclease activity"/>
    <property type="evidence" value="ECO:0007669"/>
    <property type="project" value="UniProtKB-ARBA"/>
</dbReference>
<dbReference type="PANTHER" id="PTHR12121:SF37">
    <property type="entry name" value="2',5'-PHOSPHODIESTERASE 12"/>
    <property type="match status" value="1"/>
</dbReference>
<evidence type="ECO:0000256" key="4">
    <source>
        <dbReference type="ARBA" id="ARBA00022664"/>
    </source>
</evidence>
<dbReference type="GO" id="GO:0005759">
    <property type="term" value="C:mitochondrial matrix"/>
    <property type="evidence" value="ECO:0007669"/>
    <property type="project" value="UniProtKB-SubCell"/>
</dbReference>
<dbReference type="FunCoup" id="A0A6P7FAC1">
    <property type="interactions" value="2325"/>
</dbReference>
<evidence type="ECO:0000256" key="1">
    <source>
        <dbReference type="ARBA" id="ARBA00001946"/>
    </source>
</evidence>
<dbReference type="GO" id="GO:0000288">
    <property type="term" value="P:nuclear-transcribed mRNA catabolic process, deadenylation-dependent decay"/>
    <property type="evidence" value="ECO:0007669"/>
    <property type="project" value="TreeGrafter"/>
</dbReference>
<evidence type="ECO:0000259" key="15">
    <source>
        <dbReference type="Pfam" id="PF21171"/>
    </source>
</evidence>
<dbReference type="Pfam" id="PF03372">
    <property type="entry name" value="Exo_endo_phos"/>
    <property type="match status" value="1"/>
</dbReference>
<dbReference type="PANTHER" id="PTHR12121">
    <property type="entry name" value="CARBON CATABOLITE REPRESSOR PROTEIN 4"/>
    <property type="match status" value="1"/>
</dbReference>
<dbReference type="InterPro" id="IPR050410">
    <property type="entry name" value="CCR4/nocturin_mRNA_transcr"/>
</dbReference>
<dbReference type="InterPro" id="IPR036691">
    <property type="entry name" value="Endo/exonu/phosph_ase_sf"/>
</dbReference>
<dbReference type="InParanoid" id="A0A6P7FAC1"/>
<reference evidence="16" key="1">
    <citation type="submission" date="2025-08" db="UniProtKB">
        <authorList>
            <consortium name="RefSeq"/>
        </authorList>
    </citation>
    <scope>IDENTIFICATION</scope>
    <source>
        <tissue evidence="16">Whole insect</tissue>
    </source>
</reference>
<evidence type="ECO:0000256" key="6">
    <source>
        <dbReference type="ARBA" id="ARBA00022723"/>
    </source>
</evidence>
<keyword evidence="4" id="KW-0507">mRNA processing</keyword>
<keyword evidence="10" id="KW-0809">Transit peptide</keyword>
<evidence type="ECO:0000256" key="3">
    <source>
        <dbReference type="ARBA" id="ARBA00022553"/>
    </source>
</evidence>
<dbReference type="RefSeq" id="XP_028130543.1">
    <property type="nucleotide sequence ID" value="XM_028274742.1"/>
</dbReference>
<keyword evidence="11" id="KW-0496">Mitochondrion</keyword>
<comment type="subcellular location">
    <subcellularLocation>
        <location evidence="2">Mitochondrion matrix</location>
    </subcellularLocation>
</comment>
<dbReference type="InterPro" id="IPR005135">
    <property type="entry name" value="Endo/exonuclease/phosphatase"/>
</dbReference>
<comment type="cofactor">
    <cofactor evidence="1">
        <name>Mg(2+)</name>
        <dbReference type="ChEBI" id="CHEBI:18420"/>
    </cofactor>
</comment>
<keyword evidence="7" id="KW-0378">Hydrolase</keyword>
<organism evidence="16">
    <name type="scientific">Diabrotica virgifera virgifera</name>
    <name type="common">western corn rootworm</name>
    <dbReference type="NCBI Taxonomy" id="50390"/>
    <lineage>
        <taxon>Eukaryota</taxon>
        <taxon>Metazoa</taxon>
        <taxon>Ecdysozoa</taxon>
        <taxon>Arthropoda</taxon>
        <taxon>Hexapoda</taxon>
        <taxon>Insecta</taxon>
        <taxon>Pterygota</taxon>
        <taxon>Neoptera</taxon>
        <taxon>Endopterygota</taxon>
        <taxon>Coleoptera</taxon>
        <taxon>Polyphaga</taxon>
        <taxon>Cucujiformia</taxon>
        <taxon>Chrysomeloidea</taxon>
        <taxon>Chrysomelidae</taxon>
        <taxon>Galerucinae</taxon>
        <taxon>Diabroticina</taxon>
        <taxon>Diabroticites</taxon>
        <taxon>Diabrotica</taxon>
    </lineage>
</organism>
<keyword evidence="8" id="KW-0269">Exonuclease</keyword>
<feature type="domain" description="Endonuclease/exonuclease/phosphatase" evidence="14">
    <location>
        <begin position="263"/>
        <end position="570"/>
    </location>
</feature>
<evidence type="ECO:0000256" key="5">
    <source>
        <dbReference type="ARBA" id="ARBA00022722"/>
    </source>
</evidence>
<keyword evidence="6" id="KW-0479">Metal-binding</keyword>
<accession>A0A6P7FAC1</accession>
<keyword evidence="3" id="KW-0597">Phosphoprotein</keyword>
<name>A0A6P7FAC1_DIAVI</name>
<dbReference type="GO" id="GO:0046872">
    <property type="term" value="F:metal ion binding"/>
    <property type="evidence" value="ECO:0007669"/>
    <property type="project" value="UniProtKB-KW"/>
</dbReference>
<proteinExistence type="predicted"/>
<dbReference type="InterPro" id="IPR048821">
    <property type="entry name" value="PDE12-like_N"/>
</dbReference>
<feature type="domain" description="2',5'-phosphodiesterase 12-like N-terminal" evidence="15">
    <location>
        <begin position="147"/>
        <end position="236"/>
    </location>
</feature>
<evidence type="ECO:0000256" key="2">
    <source>
        <dbReference type="ARBA" id="ARBA00004305"/>
    </source>
</evidence>
<keyword evidence="5" id="KW-0540">Nuclease</keyword>
<evidence type="ECO:0000256" key="7">
    <source>
        <dbReference type="ARBA" id="ARBA00022801"/>
    </source>
</evidence>
<evidence type="ECO:0000256" key="13">
    <source>
        <dbReference type="ARBA" id="ARBA00083541"/>
    </source>
</evidence>
<evidence type="ECO:0000256" key="11">
    <source>
        <dbReference type="ARBA" id="ARBA00023128"/>
    </source>
</evidence>
<sequence length="580" mass="67152">MFFRCSRLGKVNSKLSFYRLIHKYIFKMEKAYLRHVDSGDQFELALKYSNEQLKVNRQFNFSRKLTESVESFTSRVATNLEKVMNKKIRKKDKINKEVGINKLTVSLLLNNIEVSKDVTCENIFQPGNNITLKVMDKEYDVIVNSPWVDNLSLPMSMLAGFPTYPSKFEVVFTNKEISEFIWSKSLDEKNWTVVGNDYIYEPSNEDINHYLKLTCIPKNEQFEGPTVECVSVCKVEANPGQCPFELRHQFTKERTKENEIRIVTYNILADLYCDSDYTRTVLHPYCPPYALEIDYRKQLLVKEILGYNSDVICLQEVDRKVFQYDLDPVFNYLGYGSNFFTKGNEVAEGLALFYYKKKFNLLESHRFVFSEHISHDKTFADIWEKIAKNENLSKRISERATTMQVNVLDVLNRDDIIVVANTHLYFHPDADHIRLLQGGLAIRYLENFITSLKEKTSKRISLIFCGDFNSVPECGIYKLYTEGVVPSDFIDYQSNKEEAVTGVELKQPFKLASACGTPRYTNYTEGFNGCLDYIYYEKDNFSVSQVVPMPSHDEVTANVALPSVVFPSDHIALVSDLKWL</sequence>
<gene>
    <name evidence="16" type="primary">LOC114326383</name>
</gene>
<dbReference type="Pfam" id="PF21171">
    <property type="entry name" value="PDE12-like_N"/>
    <property type="match status" value="1"/>
</dbReference>
<evidence type="ECO:0000313" key="16">
    <source>
        <dbReference type="RefSeq" id="XP_028130543.1"/>
    </source>
</evidence>
<dbReference type="FunFam" id="3.60.10.10:FF:000018">
    <property type="entry name" value="2',5'-phosphodiesterase 12"/>
    <property type="match status" value="1"/>
</dbReference>
<dbReference type="AlphaFoldDB" id="A0A6P7FAC1"/>
<evidence type="ECO:0000259" key="14">
    <source>
        <dbReference type="Pfam" id="PF03372"/>
    </source>
</evidence>
<keyword evidence="9" id="KW-0460">Magnesium</keyword>